<accession>A0A0J8U634</accession>
<sequence>MHKSPWFWLATVTAAAVSLLTAGTIAANRLNQIVDWYAGVGQRLGALGSLLAAITALWIATTDRRRADDLCEAERRDRDADLLREAGLVRVRFEKIPRRQRISGGSSGETGIGIRNHLADRIFDIELHAVARGSRLNLTDTR</sequence>
<dbReference type="Proteomes" id="UP000093779">
    <property type="component" value="Unassembled WGS sequence"/>
</dbReference>
<organism evidence="2 4">
    <name type="scientific">Mycolicibacterium conceptionense</name>
    <dbReference type="NCBI Taxonomy" id="451644"/>
    <lineage>
        <taxon>Bacteria</taxon>
        <taxon>Bacillati</taxon>
        <taxon>Actinomycetota</taxon>
        <taxon>Actinomycetes</taxon>
        <taxon>Mycobacteriales</taxon>
        <taxon>Mycobacteriaceae</taxon>
        <taxon>Mycolicibacterium</taxon>
    </lineage>
</organism>
<evidence type="ECO:0008006" key="6">
    <source>
        <dbReference type="Google" id="ProtNLM"/>
    </source>
</evidence>
<dbReference type="EMBL" id="LZHX01000019">
    <property type="protein sequence ID" value="OBF26615.1"/>
    <property type="molecule type" value="Genomic_DNA"/>
</dbReference>
<keyword evidence="1" id="KW-0812">Transmembrane</keyword>
<evidence type="ECO:0000313" key="4">
    <source>
        <dbReference type="Proteomes" id="UP000037594"/>
    </source>
</evidence>
<evidence type="ECO:0000313" key="5">
    <source>
        <dbReference type="Proteomes" id="UP000093779"/>
    </source>
</evidence>
<evidence type="ECO:0000313" key="3">
    <source>
        <dbReference type="EMBL" id="OBF26615.1"/>
    </source>
</evidence>
<dbReference type="PATRIC" id="fig|451644.5.peg.4125"/>
<keyword evidence="1" id="KW-0472">Membrane</keyword>
<feature type="transmembrane region" description="Helical" evidence="1">
    <location>
        <begin position="36"/>
        <end position="60"/>
    </location>
</feature>
<dbReference type="RefSeq" id="WP_019345218.1">
    <property type="nucleotide sequence ID" value="NZ_AGSZ01000250.1"/>
</dbReference>
<evidence type="ECO:0000313" key="2">
    <source>
        <dbReference type="EMBL" id="KMV16487.1"/>
    </source>
</evidence>
<keyword evidence="1" id="KW-1133">Transmembrane helix</keyword>
<dbReference type="AlphaFoldDB" id="A0A0J8U634"/>
<dbReference type="EMBL" id="LFOD01000020">
    <property type="protein sequence ID" value="KMV16487.1"/>
    <property type="molecule type" value="Genomic_DNA"/>
</dbReference>
<protein>
    <recommendedName>
        <fullName evidence="6">Transmembrane protein</fullName>
    </recommendedName>
</protein>
<proteinExistence type="predicted"/>
<gene>
    <name evidence="3" type="ORF">A5726_05450</name>
    <name evidence="2" type="ORF">ACT17_19950</name>
</gene>
<comment type="caution">
    <text evidence="2">The sequence shown here is derived from an EMBL/GenBank/DDBJ whole genome shotgun (WGS) entry which is preliminary data.</text>
</comment>
<reference evidence="2 4" key="1">
    <citation type="submission" date="2015-06" db="EMBL/GenBank/DDBJ databases">
        <title>Genome sequence of Mycobacterium conceptionense strain MLE.</title>
        <authorList>
            <person name="Greninger A.L."/>
            <person name="Cunningham G."/>
            <person name="Chiu C.Y."/>
            <person name="Miller S."/>
        </authorList>
    </citation>
    <scope>NUCLEOTIDE SEQUENCE [LARGE SCALE GENOMIC DNA]</scope>
    <source>
        <strain evidence="2 4">MLE</strain>
    </source>
</reference>
<reference evidence="3 5" key="2">
    <citation type="submission" date="2016-06" db="EMBL/GenBank/DDBJ databases">
        <authorList>
            <person name="Kjaerup R.B."/>
            <person name="Dalgaard T.S."/>
            <person name="Juul-Madsen H.R."/>
        </authorList>
    </citation>
    <scope>NUCLEOTIDE SEQUENCE [LARGE SCALE GENOMIC DNA]</scope>
    <source>
        <strain evidence="3 5">ACS1953</strain>
    </source>
</reference>
<name>A0A0J8U634_9MYCO</name>
<dbReference type="Proteomes" id="UP000037594">
    <property type="component" value="Unassembled WGS sequence"/>
</dbReference>
<evidence type="ECO:0000256" key="1">
    <source>
        <dbReference type="SAM" id="Phobius"/>
    </source>
</evidence>